<name>A0A484KU33_9ASTE</name>
<dbReference type="EMBL" id="OOIL02000559">
    <property type="protein sequence ID" value="VFQ66657.1"/>
    <property type="molecule type" value="Genomic_DNA"/>
</dbReference>
<protein>
    <submittedName>
        <fullName evidence="1">Uncharacterized protein</fullName>
    </submittedName>
</protein>
<dbReference type="AlphaFoldDB" id="A0A484KU33"/>
<organism evidence="1 2">
    <name type="scientific">Cuscuta campestris</name>
    <dbReference type="NCBI Taxonomy" id="132261"/>
    <lineage>
        <taxon>Eukaryota</taxon>
        <taxon>Viridiplantae</taxon>
        <taxon>Streptophyta</taxon>
        <taxon>Embryophyta</taxon>
        <taxon>Tracheophyta</taxon>
        <taxon>Spermatophyta</taxon>
        <taxon>Magnoliopsida</taxon>
        <taxon>eudicotyledons</taxon>
        <taxon>Gunneridae</taxon>
        <taxon>Pentapetalae</taxon>
        <taxon>asterids</taxon>
        <taxon>lamiids</taxon>
        <taxon>Solanales</taxon>
        <taxon>Convolvulaceae</taxon>
        <taxon>Cuscuteae</taxon>
        <taxon>Cuscuta</taxon>
        <taxon>Cuscuta subgen. Grammica</taxon>
        <taxon>Cuscuta sect. Cleistogrammica</taxon>
    </lineage>
</organism>
<reference evidence="1 2" key="1">
    <citation type="submission" date="2018-04" db="EMBL/GenBank/DDBJ databases">
        <authorList>
            <person name="Vogel A."/>
        </authorList>
    </citation>
    <scope>NUCLEOTIDE SEQUENCE [LARGE SCALE GENOMIC DNA]</scope>
</reference>
<evidence type="ECO:0000313" key="1">
    <source>
        <dbReference type="EMBL" id="VFQ66657.1"/>
    </source>
</evidence>
<proteinExistence type="predicted"/>
<keyword evidence="2" id="KW-1185">Reference proteome</keyword>
<dbReference type="Proteomes" id="UP000595140">
    <property type="component" value="Unassembled WGS sequence"/>
</dbReference>
<gene>
    <name evidence="1" type="ORF">CCAM_LOCUS8433</name>
</gene>
<evidence type="ECO:0000313" key="2">
    <source>
        <dbReference type="Proteomes" id="UP000595140"/>
    </source>
</evidence>
<accession>A0A484KU33</accession>
<sequence length="73" mass="8506">MIEAVIVAQKGVRRRGEKDWEFIERAVASLSSANDLNLHTPLFRTALSLLFHFPFFFSLNKQERNTRKLEEGK</sequence>